<feature type="transmembrane region" description="Helical" evidence="9">
    <location>
        <begin position="69"/>
        <end position="88"/>
    </location>
</feature>
<feature type="transmembrane region" description="Helical" evidence="9">
    <location>
        <begin position="12"/>
        <end position="35"/>
    </location>
</feature>
<evidence type="ECO:0000313" key="13">
    <source>
        <dbReference type="Proteomes" id="UP000279994"/>
    </source>
</evidence>
<feature type="binding site" evidence="7">
    <location>
        <position position="356"/>
    </location>
    <ligand>
        <name>Zn(2+)</name>
        <dbReference type="ChEBI" id="CHEBI:29105"/>
        <note>catalytic</note>
    </ligand>
</feature>
<evidence type="ECO:0000256" key="5">
    <source>
        <dbReference type="ARBA" id="ARBA00023049"/>
    </source>
</evidence>
<keyword evidence="4 7" id="KW-0862">Zinc</keyword>
<evidence type="ECO:0000256" key="2">
    <source>
        <dbReference type="ARBA" id="ARBA00022723"/>
    </source>
</evidence>
<keyword evidence="2 7" id="KW-0479">Metal-binding</keyword>
<dbReference type="GO" id="GO:0004222">
    <property type="term" value="F:metalloendopeptidase activity"/>
    <property type="evidence" value="ECO:0007669"/>
    <property type="project" value="InterPro"/>
</dbReference>
<keyword evidence="9" id="KW-0812">Transmembrane</keyword>
<feature type="binding site" evidence="7">
    <location>
        <position position="282"/>
    </location>
    <ligand>
        <name>Zn(2+)</name>
        <dbReference type="ChEBI" id="CHEBI:29105"/>
        <note>catalytic</note>
    </ligand>
</feature>
<dbReference type="Proteomes" id="UP000279994">
    <property type="component" value="Unassembled WGS sequence"/>
</dbReference>
<protein>
    <submittedName>
        <fullName evidence="12">M48 family peptidase</fullName>
    </submittedName>
</protein>
<comment type="caution">
    <text evidence="12">The sequence shown here is derived from an EMBL/GenBank/DDBJ whole genome shotgun (WGS) entry which is preliminary data.</text>
</comment>
<dbReference type="GO" id="GO:0046872">
    <property type="term" value="F:metal ion binding"/>
    <property type="evidence" value="ECO:0007669"/>
    <property type="project" value="UniProtKB-KW"/>
</dbReference>
<name>A0A3N0GPN5_9ACTN</name>
<dbReference type="CDD" id="cd07343">
    <property type="entry name" value="M48A_Zmpste24p_like"/>
    <property type="match status" value="1"/>
</dbReference>
<dbReference type="InterPro" id="IPR032456">
    <property type="entry name" value="Peptidase_M48_N"/>
</dbReference>
<reference evidence="12 13" key="1">
    <citation type="submission" date="2018-11" db="EMBL/GenBank/DDBJ databases">
        <authorList>
            <person name="Li F."/>
        </authorList>
    </citation>
    <scope>NUCLEOTIDE SEQUENCE [LARGE SCALE GENOMIC DNA]</scope>
    <source>
        <strain evidence="12 13">Gsoil 818</strain>
    </source>
</reference>
<evidence type="ECO:0000256" key="9">
    <source>
        <dbReference type="SAM" id="Phobius"/>
    </source>
</evidence>
<feature type="transmembrane region" description="Helical" evidence="9">
    <location>
        <begin position="176"/>
        <end position="198"/>
    </location>
</feature>
<keyword evidence="9" id="KW-0472">Membrane</keyword>
<comment type="cofactor">
    <cofactor evidence="7 8">
        <name>Zn(2+)</name>
        <dbReference type="ChEBI" id="CHEBI:29105"/>
    </cofactor>
    <text evidence="7 8">Binds 1 zinc ion per subunit.</text>
</comment>
<feature type="binding site" evidence="7">
    <location>
        <position position="278"/>
    </location>
    <ligand>
        <name>Zn(2+)</name>
        <dbReference type="ChEBI" id="CHEBI:29105"/>
        <note>catalytic</note>
    </ligand>
</feature>
<dbReference type="EMBL" id="RJSF01000040">
    <property type="protein sequence ID" value="RNM14118.1"/>
    <property type="molecule type" value="Genomic_DNA"/>
</dbReference>
<dbReference type="InterPro" id="IPR001915">
    <property type="entry name" value="Peptidase_M48"/>
</dbReference>
<dbReference type="Gene3D" id="3.30.2010.10">
    <property type="entry name" value="Metalloproteases ('zincins'), catalytic domain"/>
    <property type="match status" value="1"/>
</dbReference>
<evidence type="ECO:0000256" key="8">
    <source>
        <dbReference type="RuleBase" id="RU003983"/>
    </source>
</evidence>
<feature type="domain" description="CAAX prenyl protease 1 N-terminal" evidence="11">
    <location>
        <begin position="82"/>
        <end position="204"/>
    </location>
</feature>
<feature type="transmembrane region" description="Helical" evidence="9">
    <location>
        <begin position="288"/>
        <end position="311"/>
    </location>
</feature>
<evidence type="ECO:0000259" key="11">
    <source>
        <dbReference type="Pfam" id="PF16491"/>
    </source>
</evidence>
<dbReference type="InterPro" id="IPR027057">
    <property type="entry name" value="CAXX_Prtase_1"/>
</dbReference>
<evidence type="ECO:0000256" key="3">
    <source>
        <dbReference type="ARBA" id="ARBA00022801"/>
    </source>
</evidence>
<evidence type="ECO:0000259" key="10">
    <source>
        <dbReference type="Pfam" id="PF01435"/>
    </source>
</evidence>
<feature type="active site" evidence="6">
    <location>
        <position position="279"/>
    </location>
</feature>
<sequence length="415" mass="44100">MTVQPGPSGRLALAVTVLAGLAFVIAAALLVPWHWLPGGHVRAVAPGDFFTAAQIARGDHVSGLLRHAAWGNVLVSVLVAGLLGFTRLGSSLVRRLPGRWWLQVVLGCLALSALAALTSLPLAWSAQRVELSEGLSHQAWGSWLSDRAIGLGVTWAFTTVAILVVVALARMLPRSWPLWGAVAAAALTMIGSFVYPVLVEPLFNSFTPMKAGPLRSDVFALAAKEHVHIDDVLVADASRRTTTLNAYVSGFGSTRRVVVYDTLLTGLPQKETEMIVAHELGHAKHDDVLVGTVLGALGSAFGVGLLGLVLTRRRLLERAEVDGLGDPGVVPLLLALAVVGSLLASPVQNTISRAIEARADRSALQATRDPDTFIAMQKQLALRSLSDPTPPAWSQFWFGSHPTTLQRIGMAEAVR</sequence>
<feature type="active site" description="Proton donor" evidence="6">
    <location>
        <position position="360"/>
    </location>
</feature>
<dbReference type="OrthoDB" id="9781930at2"/>
<keyword evidence="5 8" id="KW-0482">Metalloprotease</keyword>
<proteinExistence type="inferred from homology"/>
<evidence type="ECO:0000256" key="6">
    <source>
        <dbReference type="PIRSR" id="PIRSR627057-1"/>
    </source>
</evidence>
<evidence type="ECO:0000313" key="12">
    <source>
        <dbReference type="EMBL" id="RNM14118.1"/>
    </source>
</evidence>
<comment type="similarity">
    <text evidence="8">Belongs to the peptidase M48 family.</text>
</comment>
<feature type="transmembrane region" description="Helical" evidence="9">
    <location>
        <begin position="100"/>
        <end position="124"/>
    </location>
</feature>
<feature type="transmembrane region" description="Helical" evidence="9">
    <location>
        <begin position="148"/>
        <end position="169"/>
    </location>
</feature>
<organism evidence="12 13">
    <name type="scientific">Nocardioides pocheonensis</name>
    <dbReference type="NCBI Taxonomy" id="661485"/>
    <lineage>
        <taxon>Bacteria</taxon>
        <taxon>Bacillati</taxon>
        <taxon>Actinomycetota</taxon>
        <taxon>Actinomycetes</taxon>
        <taxon>Propionibacteriales</taxon>
        <taxon>Nocardioidaceae</taxon>
        <taxon>Nocardioides</taxon>
    </lineage>
</organism>
<keyword evidence="13" id="KW-1185">Reference proteome</keyword>
<gene>
    <name evidence="12" type="ORF">EFL26_14415</name>
</gene>
<dbReference type="Pfam" id="PF01435">
    <property type="entry name" value="Peptidase_M48"/>
    <property type="match status" value="1"/>
</dbReference>
<keyword evidence="3 8" id="KW-0378">Hydrolase</keyword>
<keyword evidence="1 8" id="KW-0645">Protease</keyword>
<dbReference type="GO" id="GO:0071586">
    <property type="term" value="P:CAAX-box protein processing"/>
    <property type="evidence" value="ECO:0007669"/>
    <property type="project" value="InterPro"/>
</dbReference>
<dbReference type="AlphaFoldDB" id="A0A3N0GPN5"/>
<dbReference type="PANTHER" id="PTHR10120">
    <property type="entry name" value="CAAX PRENYL PROTEASE 1"/>
    <property type="match status" value="1"/>
</dbReference>
<dbReference type="RefSeq" id="WP_123223525.1">
    <property type="nucleotide sequence ID" value="NZ_RJSF01000040.1"/>
</dbReference>
<keyword evidence="9" id="KW-1133">Transmembrane helix</keyword>
<evidence type="ECO:0000256" key="1">
    <source>
        <dbReference type="ARBA" id="ARBA00022670"/>
    </source>
</evidence>
<evidence type="ECO:0000256" key="7">
    <source>
        <dbReference type="PIRSR" id="PIRSR627057-2"/>
    </source>
</evidence>
<evidence type="ECO:0000256" key="4">
    <source>
        <dbReference type="ARBA" id="ARBA00022833"/>
    </source>
</evidence>
<feature type="domain" description="Peptidase M48" evidence="10">
    <location>
        <begin position="212"/>
        <end position="411"/>
    </location>
</feature>
<dbReference type="Pfam" id="PF16491">
    <property type="entry name" value="Peptidase_M48_N"/>
    <property type="match status" value="1"/>
</dbReference>
<accession>A0A3N0GPN5</accession>